<gene>
    <name evidence="1" type="ORF">AB6A40_003028</name>
</gene>
<accession>A0ABD6E8B5</accession>
<comment type="caution">
    <text evidence="1">The sequence shown here is derived from an EMBL/GenBank/DDBJ whole genome shotgun (WGS) entry which is preliminary data.</text>
</comment>
<sequence>MYKVGHPRSPFIYSGHRSFTRPDFCEKRVLEPLILERIPSKDQMLLPLPTFPRKCNSKVPTTKEQKVDYEAVAFLSKSWRDFSETADGHPDESIVHYKPKKDILKDFVAFDVEKFLTERLLRAVDLDPKFVNAL</sequence>
<dbReference type="EMBL" id="JBGFUD010001462">
    <property type="protein sequence ID" value="MFH4976319.1"/>
    <property type="molecule type" value="Genomic_DNA"/>
</dbReference>
<name>A0ABD6E8B5_9BILA</name>
<protein>
    <submittedName>
        <fullName evidence="1">Uncharacterized protein</fullName>
    </submittedName>
</protein>
<dbReference type="Proteomes" id="UP001608902">
    <property type="component" value="Unassembled WGS sequence"/>
</dbReference>
<organism evidence="1 2">
    <name type="scientific">Gnathostoma spinigerum</name>
    <dbReference type="NCBI Taxonomy" id="75299"/>
    <lineage>
        <taxon>Eukaryota</taxon>
        <taxon>Metazoa</taxon>
        <taxon>Ecdysozoa</taxon>
        <taxon>Nematoda</taxon>
        <taxon>Chromadorea</taxon>
        <taxon>Rhabditida</taxon>
        <taxon>Spirurina</taxon>
        <taxon>Gnathostomatomorpha</taxon>
        <taxon>Gnathostomatoidea</taxon>
        <taxon>Gnathostomatidae</taxon>
        <taxon>Gnathostoma</taxon>
    </lineage>
</organism>
<keyword evidence="2" id="KW-1185">Reference proteome</keyword>
<evidence type="ECO:0000313" key="1">
    <source>
        <dbReference type="EMBL" id="MFH4976319.1"/>
    </source>
</evidence>
<reference evidence="1 2" key="1">
    <citation type="submission" date="2024-08" db="EMBL/GenBank/DDBJ databases">
        <title>Gnathostoma spinigerum genome.</title>
        <authorList>
            <person name="Gonzalez-Bertolin B."/>
            <person name="Monzon S."/>
            <person name="Zaballos A."/>
            <person name="Jimenez P."/>
            <person name="Dekumyoy P."/>
            <person name="Varona S."/>
            <person name="Cuesta I."/>
            <person name="Sumanam S."/>
            <person name="Adisakwattana P."/>
            <person name="Gasser R.B."/>
            <person name="Hernandez-Gonzalez A."/>
            <person name="Young N.D."/>
            <person name="Perteguer M.J."/>
        </authorList>
    </citation>
    <scope>NUCLEOTIDE SEQUENCE [LARGE SCALE GENOMIC DNA]</scope>
    <source>
        <strain evidence="1">AL3</strain>
        <tissue evidence="1">Liver</tissue>
    </source>
</reference>
<dbReference type="AlphaFoldDB" id="A0ABD6E8B5"/>
<proteinExistence type="predicted"/>
<evidence type="ECO:0000313" key="2">
    <source>
        <dbReference type="Proteomes" id="UP001608902"/>
    </source>
</evidence>